<dbReference type="PROSITE" id="PS51755">
    <property type="entry name" value="OMPR_PHOB"/>
    <property type="match status" value="1"/>
</dbReference>
<dbReference type="HOGENOM" id="CLU_000445_30_1_9"/>
<dbReference type="PANTHER" id="PTHR48111:SF22">
    <property type="entry name" value="REGULATOR OF RPOS"/>
    <property type="match status" value="1"/>
</dbReference>
<evidence type="ECO:0000256" key="2">
    <source>
        <dbReference type="ARBA" id="ARBA00022490"/>
    </source>
</evidence>
<dbReference type="Gene3D" id="6.10.250.690">
    <property type="match status" value="1"/>
</dbReference>
<dbReference type="Pfam" id="PF00486">
    <property type="entry name" value="Trans_reg_C"/>
    <property type="match status" value="1"/>
</dbReference>
<dbReference type="CDD" id="cd00383">
    <property type="entry name" value="trans_reg_C"/>
    <property type="match status" value="1"/>
</dbReference>
<dbReference type="EMBL" id="AE016877">
    <property type="protein sequence ID" value="AAP07590.1"/>
    <property type="molecule type" value="Genomic_DNA"/>
</dbReference>
<dbReference type="PROSITE" id="PS50110">
    <property type="entry name" value="RESPONSE_REGULATORY"/>
    <property type="match status" value="1"/>
</dbReference>
<keyword evidence="3 8" id="KW-0597">Phosphoprotein</keyword>
<evidence type="ECO:0000256" key="5">
    <source>
        <dbReference type="ARBA" id="ARBA00023015"/>
    </source>
</evidence>
<evidence type="ECO:0000256" key="7">
    <source>
        <dbReference type="ARBA" id="ARBA00023163"/>
    </source>
</evidence>
<evidence type="ECO:0000256" key="9">
    <source>
        <dbReference type="PROSITE-ProRule" id="PRU01091"/>
    </source>
</evidence>
<gene>
    <name evidence="12" type="ordered locus">BC_0572</name>
</gene>
<evidence type="ECO:0000256" key="4">
    <source>
        <dbReference type="ARBA" id="ARBA00023012"/>
    </source>
</evidence>
<keyword evidence="7" id="KW-0804">Transcription</keyword>
<name>Q81I47_BACCR</name>
<dbReference type="Pfam" id="PF00072">
    <property type="entry name" value="Response_reg"/>
    <property type="match status" value="1"/>
</dbReference>
<dbReference type="GO" id="GO:0000976">
    <property type="term" value="F:transcription cis-regulatory region binding"/>
    <property type="evidence" value="ECO:0000318"/>
    <property type="project" value="GO_Central"/>
</dbReference>
<dbReference type="InterPro" id="IPR039420">
    <property type="entry name" value="WalR-like"/>
</dbReference>
<dbReference type="KEGG" id="bce:BC0572"/>
<evidence type="ECO:0000259" key="11">
    <source>
        <dbReference type="PROSITE" id="PS51755"/>
    </source>
</evidence>
<dbReference type="GO" id="GO:0005829">
    <property type="term" value="C:cytosol"/>
    <property type="evidence" value="ECO:0000318"/>
    <property type="project" value="GO_Central"/>
</dbReference>
<dbReference type="GO" id="GO:0000156">
    <property type="term" value="F:phosphorelay response regulator activity"/>
    <property type="evidence" value="ECO:0000318"/>
    <property type="project" value="GO_Central"/>
</dbReference>
<keyword evidence="4" id="KW-0902">Two-component regulatory system</keyword>
<comment type="subcellular location">
    <subcellularLocation>
        <location evidence="1">Cytoplasm</location>
    </subcellularLocation>
</comment>
<keyword evidence="5" id="KW-0805">Transcription regulation</keyword>
<dbReference type="PATRIC" id="fig|226900.8.peg.527"/>
<evidence type="ECO:0000313" key="12">
    <source>
        <dbReference type="EMBL" id="AAP07590.1"/>
    </source>
</evidence>
<proteinExistence type="predicted"/>
<dbReference type="InterPro" id="IPR001789">
    <property type="entry name" value="Sig_transdc_resp-reg_receiver"/>
</dbReference>
<sequence length="232" mass="26646">MNYLMEGESMRLLVVEDNASLLESIVQILRDEFEVDTAINGEDGLFLALQNIYDAILLDVMMPGMDGFEVIQKIRDEKIETPVLFLTARDSLEDRVKGLDFGGDDYIVKPFQAPELKARIRALLRRSGSLTTQQTIRYKGIELFGKDKDVQVDGKGMKLSLKQYELLEYLVQNSGKILMREQIFDRVWGFDSDTTVAIVEVYVHHLRKKLEPFGYQKDIQTVRGIGYILKEQ</sequence>
<keyword evidence="6 9" id="KW-0238">DNA-binding</keyword>
<dbReference type="SMART" id="SM00448">
    <property type="entry name" value="REC"/>
    <property type="match status" value="1"/>
</dbReference>
<reference evidence="12 13" key="1">
    <citation type="journal article" date="2003" name="Nature">
        <title>Genome sequence of Bacillus cereus and comparative analysis with Bacillus anthracis.</title>
        <authorList>
            <person name="Ivanova N."/>
            <person name="Sorokin A."/>
            <person name="Anderson I."/>
            <person name="Galleron N."/>
            <person name="Candelon B."/>
            <person name="Kapatral V."/>
            <person name="Bhattacharyya A."/>
            <person name="Reznik G."/>
            <person name="Mikhailova N."/>
            <person name="Lapidus A."/>
            <person name="Chu L."/>
            <person name="Mazur M."/>
            <person name="Goltsman E."/>
            <person name="Larsen N."/>
            <person name="D'Souza M."/>
            <person name="Walunas T."/>
            <person name="Grechkin Y."/>
            <person name="Pusch G."/>
            <person name="Haselkorn R."/>
            <person name="Fonstein M."/>
            <person name="Ehrlich S.D."/>
            <person name="Overbeek R."/>
            <person name="Kyrpides N."/>
        </authorList>
    </citation>
    <scope>NUCLEOTIDE SEQUENCE [LARGE SCALE GENOMIC DNA]</scope>
    <source>
        <strain evidence="13">ATCC 14579 / DSM 31 / CCUG 7414 / JCM 2152 / NBRC 15305 / NCIMB 9373 / NCTC 2599 / NRRL B-3711</strain>
    </source>
</reference>
<evidence type="ECO:0000256" key="6">
    <source>
        <dbReference type="ARBA" id="ARBA00023125"/>
    </source>
</evidence>
<evidence type="ECO:0000256" key="8">
    <source>
        <dbReference type="PROSITE-ProRule" id="PRU00169"/>
    </source>
</evidence>
<keyword evidence="2" id="KW-0963">Cytoplasm</keyword>
<feature type="modified residue" description="4-aspartylphosphate" evidence="8">
    <location>
        <position position="59"/>
    </location>
</feature>
<keyword evidence="13" id="KW-1185">Reference proteome</keyword>
<dbReference type="InterPro" id="IPR036388">
    <property type="entry name" value="WH-like_DNA-bd_sf"/>
</dbReference>
<dbReference type="Gene3D" id="1.10.10.10">
    <property type="entry name" value="Winged helix-like DNA-binding domain superfamily/Winged helix DNA-binding domain"/>
    <property type="match status" value="1"/>
</dbReference>
<dbReference type="AlphaFoldDB" id="Q81I47"/>
<accession>Q81I47</accession>
<dbReference type="SMART" id="SM00862">
    <property type="entry name" value="Trans_reg_C"/>
    <property type="match status" value="1"/>
</dbReference>
<dbReference type="GO" id="GO:0006355">
    <property type="term" value="P:regulation of DNA-templated transcription"/>
    <property type="evidence" value="ECO:0000318"/>
    <property type="project" value="GO_Central"/>
</dbReference>
<feature type="domain" description="OmpR/PhoB-type" evidence="11">
    <location>
        <begin position="133"/>
        <end position="231"/>
    </location>
</feature>
<evidence type="ECO:0000256" key="3">
    <source>
        <dbReference type="ARBA" id="ARBA00022553"/>
    </source>
</evidence>
<dbReference type="Proteomes" id="UP000001417">
    <property type="component" value="Chromosome"/>
</dbReference>
<dbReference type="Gene3D" id="3.40.50.2300">
    <property type="match status" value="1"/>
</dbReference>
<feature type="domain" description="Response regulatory" evidence="10">
    <location>
        <begin position="11"/>
        <end position="124"/>
    </location>
</feature>
<feature type="DNA-binding region" description="OmpR/PhoB-type" evidence="9">
    <location>
        <begin position="133"/>
        <end position="231"/>
    </location>
</feature>
<evidence type="ECO:0000256" key="1">
    <source>
        <dbReference type="ARBA" id="ARBA00004496"/>
    </source>
</evidence>
<dbReference type="PANTHER" id="PTHR48111">
    <property type="entry name" value="REGULATOR OF RPOS"/>
    <property type="match status" value="1"/>
</dbReference>
<dbReference type="InterPro" id="IPR011006">
    <property type="entry name" value="CheY-like_superfamily"/>
</dbReference>
<dbReference type="SUPFAM" id="SSF52172">
    <property type="entry name" value="CheY-like"/>
    <property type="match status" value="1"/>
</dbReference>
<protein>
    <submittedName>
        <fullName evidence="12">Two-component response regulator</fullName>
    </submittedName>
</protein>
<evidence type="ECO:0000313" key="13">
    <source>
        <dbReference type="Proteomes" id="UP000001417"/>
    </source>
</evidence>
<evidence type="ECO:0000259" key="10">
    <source>
        <dbReference type="PROSITE" id="PS50110"/>
    </source>
</evidence>
<dbReference type="InterPro" id="IPR001867">
    <property type="entry name" value="OmpR/PhoB-type_DNA-bd"/>
</dbReference>
<dbReference type="InterPro" id="IPR016032">
    <property type="entry name" value="Sig_transdc_resp-reg_C-effctor"/>
</dbReference>
<dbReference type="SUPFAM" id="SSF46894">
    <property type="entry name" value="C-terminal effector domain of the bipartite response regulators"/>
    <property type="match status" value="1"/>
</dbReference>
<dbReference type="GO" id="GO:0032993">
    <property type="term" value="C:protein-DNA complex"/>
    <property type="evidence" value="ECO:0000318"/>
    <property type="project" value="GO_Central"/>
</dbReference>
<organism evidence="12 13">
    <name type="scientific">Bacillus cereus (strain ATCC 14579 / DSM 31 / CCUG 7414 / JCM 2152 / NBRC 15305 / NCIMB 9373 / NCTC 2599 / NRRL B-3711)</name>
    <dbReference type="NCBI Taxonomy" id="226900"/>
    <lineage>
        <taxon>Bacteria</taxon>
        <taxon>Bacillati</taxon>
        <taxon>Bacillota</taxon>
        <taxon>Bacilli</taxon>
        <taxon>Bacillales</taxon>
        <taxon>Bacillaceae</taxon>
        <taxon>Bacillus</taxon>
        <taxon>Bacillus cereus group</taxon>
    </lineage>
</organism>